<dbReference type="Proteomes" id="UP000604341">
    <property type="component" value="Unassembled WGS sequence"/>
</dbReference>
<keyword evidence="3" id="KW-1185">Reference proteome</keyword>
<comment type="caution">
    <text evidence="2">The sequence shown here is derived from an EMBL/GenBank/DDBJ whole genome shotgun (WGS) entry which is preliminary data.</text>
</comment>
<proteinExistence type="predicted"/>
<gene>
    <name evidence="2" type="ORF">GCM10010844_36100</name>
</gene>
<dbReference type="EMBL" id="BMPE01000018">
    <property type="protein sequence ID" value="GGL14046.1"/>
    <property type="molecule type" value="Genomic_DNA"/>
</dbReference>
<feature type="chain" id="PRO_5045474623" evidence="1">
    <location>
        <begin position="22"/>
        <end position="153"/>
    </location>
</feature>
<sequence>MNRLLLASVVCLLVACRPAPGTDLQVKGAAMSPDQLNQTILSRLTRPDFKEVDGGTIYGLQGGHSRLFVTALPRDEVVQMLSGLLDHQVTSQPWAEDYGQVHGSFAVKSDPRLVLGLAASDLAPKRADYAAFPELLKTYVTEVLYSPPSTDEP</sequence>
<evidence type="ECO:0000313" key="3">
    <source>
        <dbReference type="Proteomes" id="UP000604341"/>
    </source>
</evidence>
<feature type="signal peptide" evidence="1">
    <location>
        <begin position="1"/>
        <end position="21"/>
    </location>
</feature>
<evidence type="ECO:0000313" key="2">
    <source>
        <dbReference type="EMBL" id="GGL14046.1"/>
    </source>
</evidence>
<evidence type="ECO:0000256" key="1">
    <source>
        <dbReference type="SAM" id="SignalP"/>
    </source>
</evidence>
<protein>
    <submittedName>
        <fullName evidence="2">Uncharacterized protein</fullName>
    </submittedName>
</protein>
<reference evidence="3" key="1">
    <citation type="journal article" date="2019" name="Int. J. Syst. Evol. Microbiol.">
        <title>The Global Catalogue of Microorganisms (GCM) 10K type strain sequencing project: providing services to taxonomists for standard genome sequencing and annotation.</title>
        <authorList>
            <consortium name="The Broad Institute Genomics Platform"/>
            <consortium name="The Broad Institute Genome Sequencing Center for Infectious Disease"/>
            <person name="Wu L."/>
            <person name="Ma J."/>
        </authorList>
    </citation>
    <scope>NUCLEOTIDE SEQUENCE [LARGE SCALE GENOMIC DNA]</scope>
    <source>
        <strain evidence="3">JCM 19173</strain>
    </source>
</reference>
<keyword evidence="1" id="KW-0732">Signal</keyword>
<name>A0ABQ2FPK5_9DEIO</name>
<organism evidence="2 3">
    <name type="scientific">Deinococcus radiotolerans</name>
    <dbReference type="NCBI Taxonomy" id="1309407"/>
    <lineage>
        <taxon>Bacteria</taxon>
        <taxon>Thermotogati</taxon>
        <taxon>Deinococcota</taxon>
        <taxon>Deinococci</taxon>
        <taxon>Deinococcales</taxon>
        <taxon>Deinococcaceae</taxon>
        <taxon>Deinococcus</taxon>
    </lineage>
</organism>
<dbReference type="PROSITE" id="PS51257">
    <property type="entry name" value="PROKAR_LIPOPROTEIN"/>
    <property type="match status" value="1"/>
</dbReference>
<accession>A0ABQ2FPK5</accession>